<evidence type="ECO:0000256" key="9">
    <source>
        <dbReference type="ARBA" id="ARBA00024867"/>
    </source>
</evidence>
<evidence type="ECO:0000259" key="12">
    <source>
        <dbReference type="PROSITE" id="PS50110"/>
    </source>
</evidence>
<dbReference type="InterPro" id="IPR011006">
    <property type="entry name" value="CheY-like_superfamily"/>
</dbReference>
<comment type="subcellular location">
    <subcellularLocation>
        <location evidence="1">Cytoplasm</location>
    </subcellularLocation>
</comment>
<dbReference type="InterPro" id="IPR018060">
    <property type="entry name" value="HTH_AraC"/>
</dbReference>
<dbReference type="InterPro" id="IPR041522">
    <property type="entry name" value="CdaR_GGDEF"/>
</dbReference>
<evidence type="ECO:0000256" key="7">
    <source>
        <dbReference type="ARBA" id="ARBA00023125"/>
    </source>
</evidence>
<evidence type="ECO:0000256" key="5">
    <source>
        <dbReference type="ARBA" id="ARBA00023012"/>
    </source>
</evidence>
<dbReference type="PROSITE" id="PS01124">
    <property type="entry name" value="HTH_ARAC_FAMILY_2"/>
    <property type="match status" value="1"/>
</dbReference>
<gene>
    <name evidence="13" type="ORF">SH1V18_04390</name>
</gene>
<keyword evidence="14" id="KW-1185">Reference proteome</keyword>
<protein>
    <recommendedName>
        <fullName evidence="2">Stage 0 sporulation protein A homolog</fullName>
    </recommendedName>
</protein>
<feature type="domain" description="HTH araC/xylS-type" evidence="11">
    <location>
        <begin position="425"/>
        <end position="523"/>
    </location>
</feature>
<dbReference type="EMBL" id="BRLB01000001">
    <property type="protein sequence ID" value="GKX27959.1"/>
    <property type="molecule type" value="Genomic_DNA"/>
</dbReference>
<evidence type="ECO:0000256" key="3">
    <source>
        <dbReference type="ARBA" id="ARBA00022490"/>
    </source>
</evidence>
<organism evidence="13 14">
    <name type="scientific">Vallitalea longa</name>
    <dbReference type="NCBI Taxonomy" id="2936439"/>
    <lineage>
        <taxon>Bacteria</taxon>
        <taxon>Bacillati</taxon>
        <taxon>Bacillota</taxon>
        <taxon>Clostridia</taxon>
        <taxon>Lachnospirales</taxon>
        <taxon>Vallitaleaceae</taxon>
        <taxon>Vallitalea</taxon>
    </lineage>
</organism>
<evidence type="ECO:0000256" key="6">
    <source>
        <dbReference type="ARBA" id="ARBA00023015"/>
    </source>
</evidence>
<dbReference type="CDD" id="cd17536">
    <property type="entry name" value="REC_YesN-like"/>
    <property type="match status" value="1"/>
</dbReference>
<comment type="caution">
    <text evidence="13">The sequence shown here is derived from an EMBL/GenBank/DDBJ whole genome shotgun (WGS) entry which is preliminary data.</text>
</comment>
<evidence type="ECO:0000256" key="2">
    <source>
        <dbReference type="ARBA" id="ARBA00018672"/>
    </source>
</evidence>
<accession>A0A9W5Y7V3</accession>
<dbReference type="InterPro" id="IPR018062">
    <property type="entry name" value="HTH_AraC-typ_CS"/>
</dbReference>
<dbReference type="Pfam" id="PF17853">
    <property type="entry name" value="GGDEF_2"/>
    <property type="match status" value="1"/>
</dbReference>
<dbReference type="SMART" id="SM00342">
    <property type="entry name" value="HTH_ARAC"/>
    <property type="match status" value="1"/>
</dbReference>
<evidence type="ECO:0000256" key="4">
    <source>
        <dbReference type="ARBA" id="ARBA00022553"/>
    </source>
</evidence>
<dbReference type="SMART" id="SM00448">
    <property type="entry name" value="REC"/>
    <property type="match status" value="1"/>
</dbReference>
<evidence type="ECO:0000259" key="11">
    <source>
        <dbReference type="PROSITE" id="PS01124"/>
    </source>
</evidence>
<name>A0A9W5Y7V3_9FIRM</name>
<feature type="modified residue" description="4-aspartylphosphate" evidence="10">
    <location>
        <position position="51"/>
    </location>
</feature>
<keyword evidence="4 10" id="KW-0597">Phosphoprotein</keyword>
<dbReference type="SUPFAM" id="SSF52172">
    <property type="entry name" value="CheY-like"/>
    <property type="match status" value="1"/>
</dbReference>
<dbReference type="PROSITE" id="PS00041">
    <property type="entry name" value="HTH_ARAC_FAMILY_1"/>
    <property type="match status" value="1"/>
</dbReference>
<keyword evidence="6" id="KW-0805">Transcription regulation</keyword>
<dbReference type="GO" id="GO:0003700">
    <property type="term" value="F:DNA-binding transcription factor activity"/>
    <property type="evidence" value="ECO:0007669"/>
    <property type="project" value="InterPro"/>
</dbReference>
<proteinExistence type="predicted"/>
<keyword evidence="7 13" id="KW-0238">DNA-binding</keyword>
<dbReference type="PROSITE" id="PS50110">
    <property type="entry name" value="RESPONSE_REGULATORY"/>
    <property type="match status" value="1"/>
</dbReference>
<dbReference type="Pfam" id="PF00072">
    <property type="entry name" value="Response_reg"/>
    <property type="match status" value="1"/>
</dbReference>
<dbReference type="GO" id="GO:0000160">
    <property type="term" value="P:phosphorelay signal transduction system"/>
    <property type="evidence" value="ECO:0007669"/>
    <property type="project" value="UniProtKB-KW"/>
</dbReference>
<evidence type="ECO:0000256" key="10">
    <source>
        <dbReference type="PROSITE-ProRule" id="PRU00169"/>
    </source>
</evidence>
<dbReference type="GO" id="GO:0043565">
    <property type="term" value="F:sequence-specific DNA binding"/>
    <property type="evidence" value="ECO:0007669"/>
    <property type="project" value="InterPro"/>
</dbReference>
<evidence type="ECO:0000313" key="13">
    <source>
        <dbReference type="EMBL" id="GKX27959.1"/>
    </source>
</evidence>
<dbReference type="GO" id="GO:0005737">
    <property type="term" value="C:cytoplasm"/>
    <property type="evidence" value="ECO:0007669"/>
    <property type="project" value="UniProtKB-SubCell"/>
</dbReference>
<sequence length="523" mass="61170">MIVDDESKIRKGLSKFINWESLDCEVIYVASNGEEAINNLKINKPDMILSDIKMPKINGIELAKYIYEKEPSIEVIILTGYADFEYSKKAIQYDIVDFVLKPTTFDNISRAVNKAKNKITHRKAMNNKIVNLQLELEKNNEKMIELILHKIINNIPVDQKSIERYIYPSLLSDSIKFCCLLINIDYKSAKRNIERYYLKNIKLYINEIFNNIPHYIVVENHNDICIFLLHHRNNDVHNLENTVVFCSELIDTVHTILGFQLKIGISLYHNKLEDIHQSYSEAQKALKNTFYFGQEPIYIYCCNEEQSKLIHSINNIEDNIMEILNLINKKDIDATIDTIKSTYNILKNDFINIESARSYSLLLYSYMIEYNDMKKLSKDSIDAINLTFSKLTKAKNIDELMELILEVYKKSLDSTSINYDNYLVNMVNEYITENYNKNISLSTISKSISVNNSYLCRLYKQITNQNITTYITKFRINKAIELLKTTDMKIYKIANAVGIEDATYFSQLFKKYTKHNPTDYRNI</sequence>
<dbReference type="InterPro" id="IPR009057">
    <property type="entry name" value="Homeodomain-like_sf"/>
</dbReference>
<dbReference type="AlphaFoldDB" id="A0A9W5Y7V3"/>
<keyword evidence="8" id="KW-0804">Transcription</keyword>
<comment type="function">
    <text evidence="9">May play the central regulatory role in sporulation. It may be an element of the effector pathway responsible for the activation of sporulation genes in response to nutritional stress. Spo0A may act in concert with spo0H (a sigma factor) to control the expression of some genes that are critical to the sporulation process.</text>
</comment>
<dbReference type="InterPro" id="IPR001789">
    <property type="entry name" value="Sig_transdc_resp-reg_receiver"/>
</dbReference>
<keyword evidence="5" id="KW-0902">Two-component regulatory system</keyword>
<evidence type="ECO:0000256" key="1">
    <source>
        <dbReference type="ARBA" id="ARBA00004496"/>
    </source>
</evidence>
<reference evidence="13" key="1">
    <citation type="submission" date="2022-06" db="EMBL/GenBank/DDBJ databases">
        <title>Vallitalea longa sp. nov., an anaerobic bacterium isolated from marine sediment.</title>
        <authorList>
            <person name="Hirano S."/>
            <person name="Terahara T."/>
            <person name="Mori K."/>
            <person name="Hamada M."/>
            <person name="Matsumoto R."/>
            <person name="Kobayashi T."/>
        </authorList>
    </citation>
    <scope>NUCLEOTIDE SEQUENCE</scope>
    <source>
        <strain evidence="13">SH18-1</strain>
    </source>
</reference>
<evidence type="ECO:0000313" key="14">
    <source>
        <dbReference type="Proteomes" id="UP001144256"/>
    </source>
</evidence>
<evidence type="ECO:0000256" key="8">
    <source>
        <dbReference type="ARBA" id="ARBA00023163"/>
    </source>
</evidence>
<dbReference type="Proteomes" id="UP001144256">
    <property type="component" value="Unassembled WGS sequence"/>
</dbReference>
<dbReference type="Gene3D" id="1.10.10.60">
    <property type="entry name" value="Homeodomain-like"/>
    <property type="match status" value="2"/>
</dbReference>
<dbReference type="InterPro" id="IPR051552">
    <property type="entry name" value="HptR"/>
</dbReference>
<dbReference type="PANTHER" id="PTHR42713:SF3">
    <property type="entry name" value="TRANSCRIPTIONAL REGULATORY PROTEIN HPTR"/>
    <property type="match status" value="1"/>
</dbReference>
<feature type="domain" description="Response regulatory" evidence="12">
    <location>
        <begin position="1"/>
        <end position="116"/>
    </location>
</feature>
<dbReference type="SUPFAM" id="SSF46689">
    <property type="entry name" value="Homeodomain-like"/>
    <property type="match status" value="2"/>
</dbReference>
<keyword evidence="3" id="KW-0963">Cytoplasm</keyword>
<dbReference type="PANTHER" id="PTHR42713">
    <property type="entry name" value="HISTIDINE KINASE-RELATED"/>
    <property type="match status" value="1"/>
</dbReference>
<dbReference type="Pfam" id="PF12833">
    <property type="entry name" value="HTH_18"/>
    <property type="match status" value="1"/>
</dbReference>
<dbReference type="Gene3D" id="3.40.50.2300">
    <property type="match status" value="1"/>
</dbReference>